<keyword evidence="3" id="KW-1185">Reference proteome</keyword>
<evidence type="ECO:0000313" key="3">
    <source>
        <dbReference type="Proteomes" id="UP000265520"/>
    </source>
</evidence>
<dbReference type="Proteomes" id="UP000265520">
    <property type="component" value="Unassembled WGS sequence"/>
</dbReference>
<protein>
    <submittedName>
        <fullName evidence="2">Uncharacterized protein</fullName>
    </submittedName>
</protein>
<sequence length="52" mass="5571">MVKISLFCSISFTAITTHQIHRHGESPDSPPSSTTRLGQPPSTLSCAMMVIA</sequence>
<gene>
    <name evidence="2" type="ORF">A2U01_0003616</name>
</gene>
<dbReference type="AlphaFoldDB" id="A0A392M9D5"/>
<evidence type="ECO:0000313" key="2">
    <source>
        <dbReference type="EMBL" id="MCH82804.1"/>
    </source>
</evidence>
<evidence type="ECO:0000256" key="1">
    <source>
        <dbReference type="SAM" id="MobiDB-lite"/>
    </source>
</evidence>
<proteinExistence type="predicted"/>
<feature type="compositionally biased region" description="Polar residues" evidence="1">
    <location>
        <begin position="31"/>
        <end position="41"/>
    </location>
</feature>
<name>A0A392M9D5_9FABA</name>
<feature type="region of interest" description="Disordered" evidence="1">
    <location>
        <begin position="19"/>
        <end position="41"/>
    </location>
</feature>
<organism evidence="2 3">
    <name type="scientific">Trifolium medium</name>
    <dbReference type="NCBI Taxonomy" id="97028"/>
    <lineage>
        <taxon>Eukaryota</taxon>
        <taxon>Viridiplantae</taxon>
        <taxon>Streptophyta</taxon>
        <taxon>Embryophyta</taxon>
        <taxon>Tracheophyta</taxon>
        <taxon>Spermatophyta</taxon>
        <taxon>Magnoliopsida</taxon>
        <taxon>eudicotyledons</taxon>
        <taxon>Gunneridae</taxon>
        <taxon>Pentapetalae</taxon>
        <taxon>rosids</taxon>
        <taxon>fabids</taxon>
        <taxon>Fabales</taxon>
        <taxon>Fabaceae</taxon>
        <taxon>Papilionoideae</taxon>
        <taxon>50 kb inversion clade</taxon>
        <taxon>NPAAA clade</taxon>
        <taxon>Hologalegina</taxon>
        <taxon>IRL clade</taxon>
        <taxon>Trifolieae</taxon>
        <taxon>Trifolium</taxon>
    </lineage>
</organism>
<dbReference type="EMBL" id="LXQA010004211">
    <property type="protein sequence ID" value="MCH82804.1"/>
    <property type="molecule type" value="Genomic_DNA"/>
</dbReference>
<comment type="caution">
    <text evidence="2">The sequence shown here is derived from an EMBL/GenBank/DDBJ whole genome shotgun (WGS) entry which is preliminary data.</text>
</comment>
<accession>A0A392M9D5</accession>
<reference evidence="2 3" key="1">
    <citation type="journal article" date="2018" name="Front. Plant Sci.">
        <title>Red Clover (Trifolium pratense) and Zigzag Clover (T. medium) - A Picture of Genomic Similarities and Differences.</title>
        <authorList>
            <person name="Dluhosova J."/>
            <person name="Istvanek J."/>
            <person name="Nedelnik J."/>
            <person name="Repkova J."/>
        </authorList>
    </citation>
    <scope>NUCLEOTIDE SEQUENCE [LARGE SCALE GENOMIC DNA]</scope>
    <source>
        <strain evidence="3">cv. 10/8</strain>
        <tissue evidence="2">Leaf</tissue>
    </source>
</reference>